<comment type="caution">
    <text evidence="1">The sequence shown here is derived from an EMBL/GenBank/DDBJ whole genome shotgun (WGS) entry which is preliminary data.</text>
</comment>
<proteinExistence type="predicted"/>
<reference evidence="1 2" key="1">
    <citation type="submission" date="2024-05" db="EMBL/GenBank/DDBJ databases">
        <title>A draft genome resource for the thread blight pathogen Marasmius tenuissimus strain MS-2.</title>
        <authorList>
            <person name="Yulfo-Soto G.E."/>
            <person name="Baruah I.K."/>
            <person name="Amoako-Attah I."/>
            <person name="Bukari Y."/>
            <person name="Meinhardt L.W."/>
            <person name="Bailey B.A."/>
            <person name="Cohen S.P."/>
        </authorList>
    </citation>
    <scope>NUCLEOTIDE SEQUENCE [LARGE SCALE GENOMIC DNA]</scope>
    <source>
        <strain evidence="1 2">MS-2</strain>
    </source>
</reference>
<evidence type="ECO:0000313" key="2">
    <source>
        <dbReference type="Proteomes" id="UP001437256"/>
    </source>
</evidence>
<dbReference type="Proteomes" id="UP001437256">
    <property type="component" value="Unassembled WGS sequence"/>
</dbReference>
<keyword evidence="2" id="KW-1185">Reference proteome</keyword>
<protein>
    <submittedName>
        <fullName evidence="1">Uncharacterized protein</fullName>
    </submittedName>
</protein>
<name>A0ABR2ZED8_9AGAR</name>
<gene>
    <name evidence="1" type="ORF">AAF712_013586</name>
</gene>
<sequence length="151" mass="17401">MPEASTRQKRNRSKDKIIGKQLTQLIVVLETYYKFPVESDSEGADDELVEVEYLLHSKKSKLESPKASGERPAQPIIQYEEILRIKPEPELKHKLNAAKELGKTEHWPSKGLYDDLKVLDHLIQKNVGVLRRQYLNGFSLIPQDNAPTRRL</sequence>
<accession>A0ABR2ZED8</accession>
<organism evidence="1 2">
    <name type="scientific">Marasmius tenuissimus</name>
    <dbReference type="NCBI Taxonomy" id="585030"/>
    <lineage>
        <taxon>Eukaryota</taxon>
        <taxon>Fungi</taxon>
        <taxon>Dikarya</taxon>
        <taxon>Basidiomycota</taxon>
        <taxon>Agaricomycotina</taxon>
        <taxon>Agaricomycetes</taxon>
        <taxon>Agaricomycetidae</taxon>
        <taxon>Agaricales</taxon>
        <taxon>Marasmiineae</taxon>
        <taxon>Marasmiaceae</taxon>
        <taxon>Marasmius</taxon>
    </lineage>
</organism>
<evidence type="ECO:0000313" key="1">
    <source>
        <dbReference type="EMBL" id="KAL0059683.1"/>
    </source>
</evidence>
<dbReference type="EMBL" id="JBBXMP010000213">
    <property type="protein sequence ID" value="KAL0059683.1"/>
    <property type="molecule type" value="Genomic_DNA"/>
</dbReference>